<dbReference type="GO" id="GO:0016301">
    <property type="term" value="F:kinase activity"/>
    <property type="evidence" value="ECO:0007669"/>
    <property type="project" value="UniProtKB-KW"/>
</dbReference>
<evidence type="ECO:0000313" key="14">
    <source>
        <dbReference type="Proteomes" id="UP001622496"/>
    </source>
</evidence>
<dbReference type="InterPro" id="IPR003594">
    <property type="entry name" value="HATPase_dom"/>
</dbReference>
<dbReference type="EMBL" id="CP108135">
    <property type="protein sequence ID" value="WTP66276.1"/>
    <property type="molecule type" value="Genomic_DNA"/>
</dbReference>
<evidence type="ECO:0000256" key="5">
    <source>
        <dbReference type="ARBA" id="ARBA00022741"/>
    </source>
</evidence>
<feature type="transmembrane region" description="Helical" evidence="10">
    <location>
        <begin position="21"/>
        <end position="38"/>
    </location>
</feature>
<keyword evidence="4" id="KW-0808">Transferase</keyword>
<dbReference type="Pfam" id="PF02518">
    <property type="entry name" value="HATPase_c"/>
    <property type="match status" value="1"/>
</dbReference>
<dbReference type="SUPFAM" id="SSF55874">
    <property type="entry name" value="ATPase domain of HSP90 chaperone/DNA topoisomerase II/histidine kinase"/>
    <property type="match status" value="1"/>
</dbReference>
<keyword evidence="10" id="KW-1133">Transmembrane helix</keyword>
<keyword evidence="8" id="KW-0902">Two-component regulatory system</keyword>
<keyword evidence="3" id="KW-0597">Phosphoprotein</keyword>
<feature type="transmembrane region" description="Helical" evidence="10">
    <location>
        <begin position="44"/>
        <end position="60"/>
    </location>
</feature>
<evidence type="ECO:0000259" key="11">
    <source>
        <dbReference type="Pfam" id="PF02518"/>
    </source>
</evidence>
<keyword evidence="6 13" id="KW-0418">Kinase</keyword>
<dbReference type="PANTHER" id="PTHR24421">
    <property type="entry name" value="NITRATE/NITRITE SENSOR PROTEIN NARX-RELATED"/>
    <property type="match status" value="1"/>
</dbReference>
<dbReference type="Pfam" id="PF07730">
    <property type="entry name" value="HisKA_3"/>
    <property type="match status" value="1"/>
</dbReference>
<evidence type="ECO:0000256" key="9">
    <source>
        <dbReference type="SAM" id="MobiDB-lite"/>
    </source>
</evidence>
<evidence type="ECO:0000256" key="10">
    <source>
        <dbReference type="SAM" id="Phobius"/>
    </source>
</evidence>
<comment type="catalytic activity">
    <reaction evidence="1">
        <text>ATP + protein L-histidine = ADP + protein N-phospho-L-histidine.</text>
        <dbReference type="EC" id="2.7.13.3"/>
    </reaction>
</comment>
<sequence length="420" mass="44111">MSTTWQRRATSRPRTTEAAKIVLVFVIAVGGGLLDHWTMPGPRSLWPVVVLSAVGSGALIRRRRHPLPVLALTTLCAVAEGTMGYLMTPLLFSPLLTAQYSTNLRVSRVTAWSTAVVAATATIVSVVRHSELHSGWIIGVVNPAAWILLSAALGSYVRVRRDYAAARTEHAAREREEEARHRVVQERMRIARELHDVVAHHLALANAQAGTAAHLARTDPEQAYAILDKLSGTTAAALRELKSTVGLLRQESDAEAGDGLAPAPGLGQLPDLVAACATAGLHVSVTEDGEPRPLPPGLDLTAYRIVQEALTNVTKHAATRTARVRLAYTSRRLSVTVTNDTPSARPADGPGPGRGFGLLGMRERALAAGGTFHAGPRPEGGFEVACSLPLDGHPPPAGSSPAGSSPSGSSPSGSEEGTAP</sequence>
<keyword evidence="10" id="KW-0472">Membrane</keyword>
<feature type="region of interest" description="Disordered" evidence="9">
    <location>
        <begin position="373"/>
        <end position="420"/>
    </location>
</feature>
<evidence type="ECO:0000256" key="8">
    <source>
        <dbReference type="ARBA" id="ARBA00023012"/>
    </source>
</evidence>
<feature type="transmembrane region" description="Helical" evidence="10">
    <location>
        <begin position="106"/>
        <end position="127"/>
    </location>
</feature>
<feature type="transmembrane region" description="Helical" evidence="10">
    <location>
        <begin position="67"/>
        <end position="86"/>
    </location>
</feature>
<keyword evidence="7" id="KW-0067">ATP-binding</keyword>
<dbReference type="InterPro" id="IPR011712">
    <property type="entry name" value="Sig_transdc_His_kin_sub3_dim/P"/>
</dbReference>
<evidence type="ECO:0000256" key="3">
    <source>
        <dbReference type="ARBA" id="ARBA00022553"/>
    </source>
</evidence>
<evidence type="ECO:0000313" key="13">
    <source>
        <dbReference type="EMBL" id="WTP66276.1"/>
    </source>
</evidence>
<dbReference type="PANTHER" id="PTHR24421:SF10">
    <property type="entry name" value="NITRATE_NITRITE SENSOR PROTEIN NARQ"/>
    <property type="match status" value="1"/>
</dbReference>
<evidence type="ECO:0000256" key="6">
    <source>
        <dbReference type="ARBA" id="ARBA00022777"/>
    </source>
</evidence>
<dbReference type="InterPro" id="IPR036890">
    <property type="entry name" value="HATPase_C_sf"/>
</dbReference>
<evidence type="ECO:0000256" key="4">
    <source>
        <dbReference type="ARBA" id="ARBA00022679"/>
    </source>
</evidence>
<keyword evidence="5" id="KW-0547">Nucleotide-binding</keyword>
<evidence type="ECO:0000259" key="12">
    <source>
        <dbReference type="Pfam" id="PF07730"/>
    </source>
</evidence>
<proteinExistence type="predicted"/>
<dbReference type="GeneID" id="95065567"/>
<feature type="compositionally biased region" description="Low complexity" evidence="9">
    <location>
        <begin position="399"/>
        <end position="414"/>
    </location>
</feature>
<dbReference type="CDD" id="cd16917">
    <property type="entry name" value="HATPase_UhpB-NarQ-NarX-like"/>
    <property type="match status" value="1"/>
</dbReference>
<keyword evidence="14" id="KW-1185">Reference proteome</keyword>
<organism evidence="13 14">
    <name type="scientific">[Kitasatospora] papulosa</name>
    <dbReference type="NCBI Taxonomy" id="1464011"/>
    <lineage>
        <taxon>Bacteria</taxon>
        <taxon>Bacillati</taxon>
        <taxon>Actinomycetota</taxon>
        <taxon>Actinomycetes</taxon>
        <taxon>Kitasatosporales</taxon>
        <taxon>Streptomycetaceae</taxon>
        <taxon>Streptomyces</taxon>
    </lineage>
</organism>
<dbReference type="EC" id="2.7.13.3" evidence="2"/>
<name>A0ABZ1K3H7_9ACTN</name>
<dbReference type="Proteomes" id="UP001622496">
    <property type="component" value="Chromosome"/>
</dbReference>
<feature type="transmembrane region" description="Helical" evidence="10">
    <location>
        <begin position="134"/>
        <end position="157"/>
    </location>
</feature>
<keyword evidence="10" id="KW-0812">Transmembrane</keyword>
<evidence type="ECO:0000256" key="7">
    <source>
        <dbReference type="ARBA" id="ARBA00022840"/>
    </source>
</evidence>
<gene>
    <name evidence="13" type="ORF">OG560_12890</name>
</gene>
<protein>
    <recommendedName>
        <fullName evidence="2">histidine kinase</fullName>
        <ecNumber evidence="2">2.7.13.3</ecNumber>
    </recommendedName>
</protein>
<dbReference type="RefSeq" id="WP_161122051.1">
    <property type="nucleotide sequence ID" value="NZ_CP108135.1"/>
</dbReference>
<accession>A0ABZ1K3H7</accession>
<evidence type="ECO:0000256" key="2">
    <source>
        <dbReference type="ARBA" id="ARBA00012438"/>
    </source>
</evidence>
<dbReference type="InterPro" id="IPR050482">
    <property type="entry name" value="Sensor_HK_TwoCompSys"/>
</dbReference>
<feature type="domain" description="Signal transduction histidine kinase subgroup 3 dimerisation and phosphoacceptor" evidence="12">
    <location>
        <begin position="186"/>
        <end position="251"/>
    </location>
</feature>
<evidence type="ECO:0000256" key="1">
    <source>
        <dbReference type="ARBA" id="ARBA00000085"/>
    </source>
</evidence>
<feature type="region of interest" description="Disordered" evidence="9">
    <location>
        <begin position="337"/>
        <end position="356"/>
    </location>
</feature>
<feature type="domain" description="Histidine kinase/HSP90-like ATPase" evidence="11">
    <location>
        <begin position="301"/>
        <end position="391"/>
    </location>
</feature>
<reference evidence="13 14" key="1">
    <citation type="submission" date="2022-10" db="EMBL/GenBank/DDBJ databases">
        <title>The complete genomes of actinobacterial strains from the NBC collection.</title>
        <authorList>
            <person name="Joergensen T.S."/>
            <person name="Alvarez Arevalo M."/>
            <person name="Sterndorff E.B."/>
            <person name="Faurdal D."/>
            <person name="Vuksanovic O."/>
            <person name="Mourched A.-S."/>
            <person name="Charusanti P."/>
            <person name="Shaw S."/>
            <person name="Blin K."/>
            <person name="Weber T."/>
        </authorList>
    </citation>
    <scope>NUCLEOTIDE SEQUENCE [LARGE SCALE GENOMIC DNA]</scope>
    <source>
        <strain evidence="13 14">NBC_00185</strain>
    </source>
</reference>
<dbReference type="Gene3D" id="3.30.565.10">
    <property type="entry name" value="Histidine kinase-like ATPase, C-terminal domain"/>
    <property type="match status" value="1"/>
</dbReference>
<dbReference type="Gene3D" id="1.20.5.1930">
    <property type="match status" value="1"/>
</dbReference>